<dbReference type="AlphaFoldDB" id="A0AAD6YEC2"/>
<reference evidence="4" key="1">
    <citation type="submission" date="2023-03" db="EMBL/GenBank/DDBJ databases">
        <title>Massive genome expansion in bonnet fungi (Mycena s.s.) driven by repeated elements and novel gene families across ecological guilds.</title>
        <authorList>
            <consortium name="Lawrence Berkeley National Laboratory"/>
            <person name="Harder C.B."/>
            <person name="Miyauchi S."/>
            <person name="Viragh M."/>
            <person name="Kuo A."/>
            <person name="Thoen E."/>
            <person name="Andreopoulos B."/>
            <person name="Lu D."/>
            <person name="Skrede I."/>
            <person name="Drula E."/>
            <person name="Henrissat B."/>
            <person name="Morin E."/>
            <person name="Kohler A."/>
            <person name="Barry K."/>
            <person name="LaButti K."/>
            <person name="Morin E."/>
            <person name="Salamov A."/>
            <person name="Lipzen A."/>
            <person name="Mereny Z."/>
            <person name="Hegedus B."/>
            <person name="Baldrian P."/>
            <person name="Stursova M."/>
            <person name="Weitz H."/>
            <person name="Taylor A."/>
            <person name="Grigoriev I.V."/>
            <person name="Nagy L.G."/>
            <person name="Martin F."/>
            <person name="Kauserud H."/>
        </authorList>
    </citation>
    <scope>NUCLEOTIDE SEQUENCE</scope>
    <source>
        <strain evidence="4">9144</strain>
    </source>
</reference>
<organism evidence="4 5">
    <name type="scientific">Mycena pura</name>
    <dbReference type="NCBI Taxonomy" id="153505"/>
    <lineage>
        <taxon>Eukaryota</taxon>
        <taxon>Fungi</taxon>
        <taxon>Dikarya</taxon>
        <taxon>Basidiomycota</taxon>
        <taxon>Agaricomycotina</taxon>
        <taxon>Agaricomycetes</taxon>
        <taxon>Agaricomycetidae</taxon>
        <taxon>Agaricales</taxon>
        <taxon>Marasmiineae</taxon>
        <taxon>Mycenaceae</taxon>
        <taxon>Mycena</taxon>
    </lineage>
</organism>
<evidence type="ECO:0000313" key="4">
    <source>
        <dbReference type="EMBL" id="KAJ7212134.1"/>
    </source>
</evidence>
<feature type="region of interest" description="Disordered" evidence="2">
    <location>
        <begin position="167"/>
        <end position="444"/>
    </location>
</feature>
<evidence type="ECO:0000256" key="1">
    <source>
        <dbReference type="ARBA" id="ARBA00023054"/>
    </source>
</evidence>
<dbReference type="Pfam" id="PF09073">
    <property type="entry name" value="BUD22"/>
    <property type="match status" value="1"/>
</dbReference>
<proteinExistence type="predicted"/>
<feature type="region of interest" description="Disordered" evidence="2">
    <location>
        <begin position="1"/>
        <end position="37"/>
    </location>
</feature>
<feature type="compositionally biased region" description="Low complexity" evidence="2">
    <location>
        <begin position="227"/>
        <end position="241"/>
    </location>
</feature>
<comment type="caution">
    <text evidence="4">The sequence shown here is derived from an EMBL/GenBank/DDBJ whole genome shotgun (WGS) entry which is preliminary data.</text>
</comment>
<evidence type="ECO:0000259" key="3">
    <source>
        <dbReference type="Pfam" id="PF09073"/>
    </source>
</evidence>
<evidence type="ECO:0000313" key="5">
    <source>
        <dbReference type="Proteomes" id="UP001219525"/>
    </source>
</evidence>
<evidence type="ECO:0000256" key="2">
    <source>
        <dbReference type="SAM" id="MobiDB-lite"/>
    </source>
</evidence>
<dbReference type="PANTHER" id="PTHR23325">
    <property type="entry name" value="SERUM RESPONSE FACTOR-BINDING"/>
    <property type="match status" value="1"/>
</dbReference>
<dbReference type="InterPro" id="IPR037393">
    <property type="entry name" value="Bud22/SRFB1"/>
</dbReference>
<feature type="compositionally biased region" description="Basic and acidic residues" evidence="2">
    <location>
        <begin position="20"/>
        <end position="33"/>
    </location>
</feature>
<dbReference type="GO" id="GO:0030490">
    <property type="term" value="P:maturation of SSU-rRNA"/>
    <property type="evidence" value="ECO:0007669"/>
    <property type="project" value="TreeGrafter"/>
</dbReference>
<sequence>MDVPTVPSTVPRGVKRKRPAPPEEHHALKDVRKAAKKARTFETQRVVKKLKSVRKKDPAARDVAILEAEIEELKTSSPDTFADTALRTRLHKDLHISSDASACAAIARELPTCMLFFSARSASTSASVPPSKVRARLLSSRVLAAAVSEAVLDLRALVLPPDAIAKAAHQADEDGENEDEDADETEGEKVEQEGDDDSVSETMDVDEDQAGWGLGSSGDADDGGWESGSVHSAADPDSSHSASEEVDSESPLEAPPAAKRAKPSPPKSTKPALAAKSSATTSQFLPSLAVGYIRGGSSDVEDIDAESKGRKNRRGQRARQAIWEKKYGRGANHKKKEAEEAAKANAKGWNVKGKVAKGRDGQYGAKRRERETESGAPREGKPKPWQPAGKPLTASSAPTGTPHMKTEAGAGLHPSWAAKRALKDRMGGGGGAIVSSQGKKIVFE</sequence>
<feature type="domain" description="Bud22" evidence="3">
    <location>
        <begin position="25"/>
        <end position="443"/>
    </location>
</feature>
<dbReference type="InterPro" id="IPR015158">
    <property type="entry name" value="Bud22_dom"/>
</dbReference>
<feature type="compositionally biased region" description="Acidic residues" evidence="2">
    <location>
        <begin position="193"/>
        <end position="209"/>
    </location>
</feature>
<accession>A0AAD6YEC2</accession>
<feature type="compositionally biased region" description="Low complexity" evidence="2">
    <location>
        <begin position="269"/>
        <end position="282"/>
    </location>
</feature>
<keyword evidence="1" id="KW-0175">Coiled coil</keyword>
<dbReference type="GO" id="GO:0005634">
    <property type="term" value="C:nucleus"/>
    <property type="evidence" value="ECO:0007669"/>
    <property type="project" value="TreeGrafter"/>
</dbReference>
<feature type="compositionally biased region" description="Acidic residues" evidence="2">
    <location>
        <begin position="173"/>
        <end position="186"/>
    </location>
</feature>
<protein>
    <submittedName>
        <fullName evidence="4">Bud-site selection protein</fullName>
    </submittedName>
</protein>
<dbReference type="EMBL" id="JARJCW010000024">
    <property type="protein sequence ID" value="KAJ7212134.1"/>
    <property type="molecule type" value="Genomic_DNA"/>
</dbReference>
<name>A0AAD6YEC2_9AGAR</name>
<dbReference type="Proteomes" id="UP001219525">
    <property type="component" value="Unassembled WGS sequence"/>
</dbReference>
<keyword evidence="5" id="KW-1185">Reference proteome</keyword>
<gene>
    <name evidence="4" type="ORF">GGX14DRAFT_621954</name>
</gene>
<feature type="compositionally biased region" description="Basic and acidic residues" evidence="2">
    <location>
        <begin position="366"/>
        <end position="382"/>
    </location>
</feature>
<dbReference type="GO" id="GO:0030686">
    <property type="term" value="C:90S preribosome"/>
    <property type="evidence" value="ECO:0007669"/>
    <property type="project" value="TreeGrafter"/>
</dbReference>
<dbReference type="PANTHER" id="PTHR23325:SF1">
    <property type="entry name" value="SERUM RESPONSE FACTOR-BINDING PROTEIN 1"/>
    <property type="match status" value="1"/>
</dbReference>